<dbReference type="PANTHER" id="PTHR43323:SF2">
    <property type="entry name" value="HYDROXYMETHYLGLUTARYL-COA SYNTHASE"/>
    <property type="match status" value="1"/>
</dbReference>
<dbReference type="Proteomes" id="UP000275348">
    <property type="component" value="Unassembled WGS sequence"/>
</dbReference>
<sequence>MKVGIEAVTIYIPINYLPIKILAEKRNIDPDKLELGLGLKKMAILDADEDTATISAEALLKLFQEYSIDPKMIGRIYLGTESSLDGAKSTATYAVQLVEQVLAEKFGERVFKHTDVVDMTFACIGGVDAMHNSIDYVRVNPDKKAIVIAADYAKYGLESTGEYTQGAGAVAVLISNEPNLIEIENKWGVGMESVFDFFKPRQLATDNTILSTLNTTKTEVEIFSDEPVFDGQYSNECYKDRVREAYFNFKEKYNVTGKLYEDWRYIAFHLPYAFQGKRMFNDVFALENGEENSAENLKVISKSDVYKQLVKEKLEATQRASSEIGNMYTASIFTALLSALQVSFDNQEELAGQKIGFIGYGSGSKSKVFEGIVSENWKNVMEKVNLFEMLSNRTEITYQQYEDLHNKVLKTPINPRKGFALSKIEKEIPNLEGARYYTNKS</sequence>
<dbReference type="AlphaFoldDB" id="A0A3L9MEZ7"/>
<keyword evidence="2" id="KW-0808">Transferase</keyword>
<organism evidence="5 6">
    <name type="scientific">Faecalibacter macacae</name>
    <dbReference type="NCBI Taxonomy" id="1859289"/>
    <lineage>
        <taxon>Bacteria</taxon>
        <taxon>Pseudomonadati</taxon>
        <taxon>Bacteroidota</taxon>
        <taxon>Flavobacteriia</taxon>
        <taxon>Flavobacteriales</taxon>
        <taxon>Weeksellaceae</taxon>
        <taxon>Faecalibacter</taxon>
    </lineage>
</organism>
<evidence type="ECO:0000256" key="2">
    <source>
        <dbReference type="ARBA" id="ARBA00022679"/>
    </source>
</evidence>
<dbReference type="InterPro" id="IPR013528">
    <property type="entry name" value="HMG_CoA_synth_N"/>
</dbReference>
<accession>A0A3L9MEZ7</accession>
<comment type="caution">
    <text evidence="5">The sequence shown here is derived from an EMBL/GenBank/DDBJ whole genome shotgun (WGS) entry which is preliminary data.</text>
</comment>
<dbReference type="EMBL" id="RDOJ01000004">
    <property type="protein sequence ID" value="RLZ11630.1"/>
    <property type="molecule type" value="Genomic_DNA"/>
</dbReference>
<dbReference type="Gene3D" id="3.40.47.10">
    <property type="match status" value="1"/>
</dbReference>
<dbReference type="InterPro" id="IPR013746">
    <property type="entry name" value="HMG_CoA_synt_C_dom"/>
</dbReference>
<proteinExistence type="inferred from homology"/>
<dbReference type="CDD" id="cd00827">
    <property type="entry name" value="init_cond_enzymes"/>
    <property type="match status" value="1"/>
</dbReference>
<evidence type="ECO:0000313" key="6">
    <source>
        <dbReference type="Proteomes" id="UP000275348"/>
    </source>
</evidence>
<evidence type="ECO:0000256" key="1">
    <source>
        <dbReference type="ARBA" id="ARBA00007061"/>
    </source>
</evidence>
<dbReference type="Pfam" id="PF01154">
    <property type="entry name" value="HMG_CoA_synt_N"/>
    <property type="match status" value="1"/>
</dbReference>
<dbReference type="SUPFAM" id="SSF53901">
    <property type="entry name" value="Thiolase-like"/>
    <property type="match status" value="2"/>
</dbReference>
<gene>
    <name evidence="5" type="ORF">EAH69_04205</name>
</gene>
<feature type="domain" description="Hydroxymethylglutaryl-coenzyme A synthase C-terminal" evidence="4">
    <location>
        <begin position="221"/>
        <end position="407"/>
    </location>
</feature>
<name>A0A3L9MEZ7_9FLAO</name>
<dbReference type="InterPro" id="IPR016039">
    <property type="entry name" value="Thiolase-like"/>
</dbReference>
<keyword evidence="6" id="KW-1185">Reference proteome</keyword>
<dbReference type="GO" id="GO:0004421">
    <property type="term" value="F:hydroxymethylglutaryl-CoA synthase activity"/>
    <property type="evidence" value="ECO:0007669"/>
    <property type="project" value="InterPro"/>
</dbReference>
<protein>
    <submittedName>
        <fullName evidence="5">Hydroxymethylglutaryl-CoA synthase family protein</fullName>
    </submittedName>
</protein>
<dbReference type="OrthoDB" id="9769523at2"/>
<feature type="domain" description="Hydroxymethylglutaryl-coenzyme A synthase N-terminal" evidence="3">
    <location>
        <begin position="2"/>
        <end position="176"/>
    </location>
</feature>
<evidence type="ECO:0000259" key="4">
    <source>
        <dbReference type="Pfam" id="PF08540"/>
    </source>
</evidence>
<dbReference type="RefSeq" id="WP_121933937.1">
    <property type="nucleotide sequence ID" value="NZ_RDOJ01000004.1"/>
</dbReference>
<comment type="similarity">
    <text evidence="1">Belongs to the thiolase-like superfamily. HMG-CoA synthase family.</text>
</comment>
<dbReference type="PANTHER" id="PTHR43323">
    <property type="entry name" value="3-HYDROXY-3-METHYLGLUTARYL COENZYME A SYNTHASE"/>
    <property type="match status" value="1"/>
</dbReference>
<dbReference type="Pfam" id="PF08540">
    <property type="entry name" value="HMG_CoA_synt_C"/>
    <property type="match status" value="1"/>
</dbReference>
<evidence type="ECO:0000313" key="5">
    <source>
        <dbReference type="EMBL" id="RLZ11630.1"/>
    </source>
</evidence>
<dbReference type="GO" id="GO:0006084">
    <property type="term" value="P:acetyl-CoA metabolic process"/>
    <property type="evidence" value="ECO:0007669"/>
    <property type="project" value="InterPro"/>
</dbReference>
<reference evidence="5 6" key="1">
    <citation type="submission" date="2018-10" db="EMBL/GenBank/DDBJ databases">
        <authorList>
            <person name="Chen X."/>
        </authorList>
    </citation>
    <scope>NUCLEOTIDE SEQUENCE [LARGE SCALE GENOMIC DNA]</scope>
    <source>
        <strain evidence="5 6">YIM 102668</strain>
    </source>
</reference>
<evidence type="ECO:0000259" key="3">
    <source>
        <dbReference type="Pfam" id="PF01154"/>
    </source>
</evidence>